<keyword evidence="7" id="KW-0256">Endoplasmic reticulum</keyword>
<feature type="transmembrane region" description="Helical" evidence="10">
    <location>
        <begin position="41"/>
        <end position="59"/>
    </location>
</feature>
<keyword evidence="6" id="KW-0418">Kinase</keyword>
<evidence type="ECO:0000313" key="12">
    <source>
        <dbReference type="EMBL" id="VFT90814.1"/>
    </source>
</evidence>
<dbReference type="EC" id="2.7.1.108" evidence="3"/>
<feature type="transmembrane region" description="Helical" evidence="10">
    <location>
        <begin position="400"/>
        <end position="420"/>
    </location>
</feature>
<keyword evidence="8 10" id="KW-1133">Transmembrane helix</keyword>
<evidence type="ECO:0000313" key="13">
    <source>
        <dbReference type="Proteomes" id="UP000332933"/>
    </source>
</evidence>
<dbReference type="EMBL" id="VJMH01005499">
    <property type="protein sequence ID" value="KAF0695177.1"/>
    <property type="molecule type" value="Genomic_DNA"/>
</dbReference>
<keyword evidence="9 10" id="KW-0472">Membrane</keyword>
<feature type="transmembrane region" description="Helical" evidence="10">
    <location>
        <begin position="305"/>
        <end position="324"/>
    </location>
</feature>
<feature type="transmembrane region" description="Helical" evidence="10">
    <location>
        <begin position="472"/>
        <end position="497"/>
    </location>
</feature>
<feature type="transmembrane region" description="Helical" evidence="10">
    <location>
        <begin position="112"/>
        <end position="131"/>
    </location>
</feature>
<dbReference type="GO" id="GO:0043048">
    <property type="term" value="P:dolichyl monophosphate biosynthetic process"/>
    <property type="evidence" value="ECO:0007669"/>
    <property type="project" value="TreeGrafter"/>
</dbReference>
<protein>
    <recommendedName>
        <fullName evidence="3">dolichol kinase</fullName>
        <ecNumber evidence="3">2.7.1.108</ecNumber>
    </recommendedName>
</protein>
<evidence type="ECO:0000256" key="10">
    <source>
        <dbReference type="SAM" id="Phobius"/>
    </source>
</evidence>
<keyword evidence="5 10" id="KW-0812">Transmembrane</keyword>
<dbReference type="OrthoDB" id="377083at2759"/>
<feature type="transmembrane region" description="Helical" evidence="10">
    <location>
        <begin position="206"/>
        <end position="227"/>
    </location>
</feature>
<evidence type="ECO:0000256" key="3">
    <source>
        <dbReference type="ARBA" id="ARBA00012132"/>
    </source>
</evidence>
<evidence type="ECO:0000256" key="2">
    <source>
        <dbReference type="ARBA" id="ARBA00010794"/>
    </source>
</evidence>
<dbReference type="PANTHER" id="PTHR13205">
    <property type="entry name" value="TRANSMEMBRANE PROTEIN 15-RELATED"/>
    <property type="match status" value="1"/>
</dbReference>
<comment type="similarity">
    <text evidence="2">Belongs to the polyprenol kinase family.</text>
</comment>
<feature type="transmembrane region" description="Helical" evidence="10">
    <location>
        <begin position="262"/>
        <end position="284"/>
    </location>
</feature>
<dbReference type="EMBL" id="CAADRA010005520">
    <property type="protein sequence ID" value="VFT90814.1"/>
    <property type="molecule type" value="Genomic_DNA"/>
</dbReference>
<feature type="transmembrane region" description="Helical" evidence="10">
    <location>
        <begin position="509"/>
        <end position="527"/>
    </location>
</feature>
<dbReference type="PANTHER" id="PTHR13205:SF15">
    <property type="entry name" value="DOLICHOL KINASE"/>
    <property type="match status" value="1"/>
</dbReference>
<feature type="transmembrane region" description="Helical" evidence="10">
    <location>
        <begin position="79"/>
        <end position="100"/>
    </location>
</feature>
<keyword evidence="13" id="KW-1185">Reference proteome</keyword>
<gene>
    <name evidence="12" type="primary">Aste57867_13984</name>
    <name evidence="11" type="ORF">As57867_013933</name>
    <name evidence="12" type="ORF">ASTE57867_13984</name>
</gene>
<evidence type="ECO:0000256" key="9">
    <source>
        <dbReference type="ARBA" id="ARBA00023136"/>
    </source>
</evidence>
<organism evidence="12 13">
    <name type="scientific">Aphanomyces stellatus</name>
    <dbReference type="NCBI Taxonomy" id="120398"/>
    <lineage>
        <taxon>Eukaryota</taxon>
        <taxon>Sar</taxon>
        <taxon>Stramenopiles</taxon>
        <taxon>Oomycota</taxon>
        <taxon>Saprolegniomycetes</taxon>
        <taxon>Saprolegniales</taxon>
        <taxon>Verrucalvaceae</taxon>
        <taxon>Aphanomyces</taxon>
    </lineage>
</organism>
<evidence type="ECO:0000256" key="4">
    <source>
        <dbReference type="ARBA" id="ARBA00022679"/>
    </source>
</evidence>
<accession>A0A485KZI4</accession>
<feature type="transmembrane region" description="Helical" evidence="10">
    <location>
        <begin position="533"/>
        <end position="553"/>
    </location>
</feature>
<feature type="transmembrane region" description="Helical" evidence="10">
    <location>
        <begin position="344"/>
        <end position="365"/>
    </location>
</feature>
<comment type="subcellular location">
    <subcellularLocation>
        <location evidence="1">Endoplasmic reticulum membrane</location>
        <topology evidence="1">Multi-pass membrane protein</topology>
    </subcellularLocation>
</comment>
<evidence type="ECO:0000256" key="5">
    <source>
        <dbReference type="ARBA" id="ARBA00022692"/>
    </source>
</evidence>
<dbReference type="AlphaFoldDB" id="A0A485KZI4"/>
<feature type="transmembrane region" description="Helical" evidence="10">
    <location>
        <begin position="143"/>
        <end position="162"/>
    </location>
</feature>
<evidence type="ECO:0000313" key="11">
    <source>
        <dbReference type="EMBL" id="KAF0695177.1"/>
    </source>
</evidence>
<keyword evidence="4" id="KW-0808">Transferase</keyword>
<evidence type="ECO:0000256" key="1">
    <source>
        <dbReference type="ARBA" id="ARBA00004477"/>
    </source>
</evidence>
<evidence type="ECO:0000256" key="7">
    <source>
        <dbReference type="ARBA" id="ARBA00022824"/>
    </source>
</evidence>
<reference evidence="11" key="2">
    <citation type="submission" date="2019-06" db="EMBL/GenBank/DDBJ databases">
        <title>Genomics analysis of Aphanomyces spp. identifies a new class of oomycete effector associated with host adaptation.</title>
        <authorList>
            <person name="Gaulin E."/>
        </authorList>
    </citation>
    <scope>NUCLEOTIDE SEQUENCE</scope>
    <source>
        <strain evidence="11">CBS 578.67</strain>
    </source>
</reference>
<feature type="transmembrane region" description="Helical" evidence="10">
    <location>
        <begin position="377"/>
        <end position="394"/>
    </location>
</feature>
<evidence type="ECO:0000256" key="6">
    <source>
        <dbReference type="ARBA" id="ARBA00022777"/>
    </source>
</evidence>
<dbReference type="InterPro" id="IPR032974">
    <property type="entry name" value="Polypren_kinase"/>
</dbReference>
<proteinExistence type="inferred from homology"/>
<feature type="transmembrane region" description="Helical" evidence="10">
    <location>
        <begin position="169"/>
        <end position="186"/>
    </location>
</feature>
<dbReference type="GO" id="GO:0005789">
    <property type="term" value="C:endoplasmic reticulum membrane"/>
    <property type="evidence" value="ECO:0007669"/>
    <property type="project" value="UniProtKB-SubCell"/>
</dbReference>
<reference evidence="12 13" key="1">
    <citation type="submission" date="2019-03" db="EMBL/GenBank/DDBJ databases">
        <authorList>
            <person name="Gaulin E."/>
            <person name="Dumas B."/>
        </authorList>
    </citation>
    <scope>NUCLEOTIDE SEQUENCE [LARGE SCALE GENOMIC DNA]</scope>
    <source>
        <strain evidence="12">CBS 568.67</strain>
    </source>
</reference>
<evidence type="ECO:0000256" key="8">
    <source>
        <dbReference type="ARBA" id="ARBA00022989"/>
    </source>
</evidence>
<sequence length="576" mass="62574">MLSGYPVAKPILRRQTPVEPNAFRTSPPFLFRQHLVMGPRIFAEASVLGLALLWIYMVLNEAIVFQDIPAPRLQLAIGILASLLLGGTAATVMAPTLLSTHAKTHSRVEEDSGILVGLVLVPIVIFSRLLVEWAELSSFSQYTHVHLWLSLVIGTTSLLRLVMKTPWTFASAAIDAVLVQVLWLVLPLQEITSAVHMHMADLLFNVLLHYGHAALSMSFTVGEAMLIAQGVAYLVLDALFFTLHHAGLVVAPFPRIPPRDDIAIVLQVGLFSAMLLPLLCTPLFHAYGTSTPRVIRPALPPLPSLLFLGLLATVALVFVLWTTFLLSMPLHLWVFHTLLVPSKLYVALYWLALLVVVVPLCPLVADRLHLRQIVARKLYHFLAVLMFLPVSFYEMDMLRLSYGVAVAVFLVVECVRALSVPPFGRPIALFMRVYLDHRDEGRLVLSHIYLLLGCALPLWIQSAAPSASTILIANAGVLALGIGDAMGATVGSTLGSVQVVGKKTLEGSVAVFVSMGVVSLACHTYHYDVLDGRYASAIGFVVATLATAALEAITLQIDNLVLPLFYGAVCSLAACA</sequence>
<dbReference type="Proteomes" id="UP000332933">
    <property type="component" value="Unassembled WGS sequence"/>
</dbReference>
<dbReference type="GO" id="GO:0004168">
    <property type="term" value="F:dolichol kinase activity"/>
    <property type="evidence" value="ECO:0007669"/>
    <property type="project" value="UniProtKB-EC"/>
</dbReference>
<feature type="transmembrane region" description="Helical" evidence="10">
    <location>
        <begin position="441"/>
        <end position="460"/>
    </location>
</feature>
<name>A0A485KZI4_9STRA</name>